<dbReference type="AlphaFoldDB" id="A0AAE8MZS1"/>
<keyword evidence="2" id="KW-1185">Reference proteome</keyword>
<dbReference type="EMBL" id="ONZQ02000009">
    <property type="protein sequence ID" value="SPO03731.1"/>
    <property type="molecule type" value="Genomic_DNA"/>
</dbReference>
<gene>
    <name evidence="1" type="ORF">DNG_06414</name>
</gene>
<accession>A0AAE8MZS1</accession>
<comment type="caution">
    <text evidence="1">The sequence shown here is derived from an EMBL/GenBank/DDBJ whole genome shotgun (WGS) entry which is preliminary data.</text>
</comment>
<organism evidence="1 2">
    <name type="scientific">Cephalotrichum gorgonifer</name>
    <dbReference type="NCBI Taxonomy" id="2041049"/>
    <lineage>
        <taxon>Eukaryota</taxon>
        <taxon>Fungi</taxon>
        <taxon>Dikarya</taxon>
        <taxon>Ascomycota</taxon>
        <taxon>Pezizomycotina</taxon>
        <taxon>Sordariomycetes</taxon>
        <taxon>Hypocreomycetidae</taxon>
        <taxon>Microascales</taxon>
        <taxon>Microascaceae</taxon>
        <taxon>Cephalotrichum</taxon>
    </lineage>
</organism>
<proteinExistence type="predicted"/>
<evidence type="ECO:0000313" key="1">
    <source>
        <dbReference type="EMBL" id="SPO03731.1"/>
    </source>
</evidence>
<sequence>MAFADEYHWPWAVDWLKIDLCAVVDEELCDTEMPLLGSQNKRRPPIFLL</sequence>
<evidence type="ECO:0000313" key="2">
    <source>
        <dbReference type="Proteomes" id="UP001187682"/>
    </source>
</evidence>
<reference evidence="1" key="1">
    <citation type="submission" date="2018-03" db="EMBL/GenBank/DDBJ databases">
        <authorList>
            <person name="Guldener U."/>
        </authorList>
    </citation>
    <scope>NUCLEOTIDE SEQUENCE</scope>
</reference>
<name>A0AAE8MZS1_9PEZI</name>
<dbReference type="Proteomes" id="UP001187682">
    <property type="component" value="Unassembled WGS sequence"/>
</dbReference>
<protein>
    <submittedName>
        <fullName evidence="1">Uncharacterized protein</fullName>
    </submittedName>
</protein>